<organism evidence="2 3">
    <name type="scientific">Acropora cervicornis</name>
    <name type="common">Staghorn coral</name>
    <dbReference type="NCBI Taxonomy" id="6130"/>
    <lineage>
        <taxon>Eukaryota</taxon>
        <taxon>Metazoa</taxon>
        <taxon>Cnidaria</taxon>
        <taxon>Anthozoa</taxon>
        <taxon>Hexacorallia</taxon>
        <taxon>Scleractinia</taxon>
        <taxon>Astrocoeniina</taxon>
        <taxon>Acroporidae</taxon>
        <taxon>Acropora</taxon>
    </lineage>
</organism>
<feature type="compositionally biased region" description="Basic residues" evidence="1">
    <location>
        <begin position="23"/>
        <end position="36"/>
    </location>
</feature>
<gene>
    <name evidence="2" type="ORF">P5673_005523</name>
</gene>
<dbReference type="Proteomes" id="UP001249851">
    <property type="component" value="Unassembled WGS sequence"/>
</dbReference>
<name>A0AAD9VCP3_ACRCE</name>
<reference evidence="2" key="1">
    <citation type="journal article" date="2023" name="G3 (Bethesda)">
        <title>Whole genome assembly and annotation of the endangered Caribbean coral Acropora cervicornis.</title>
        <authorList>
            <person name="Selwyn J.D."/>
            <person name="Vollmer S.V."/>
        </authorList>
    </citation>
    <scope>NUCLEOTIDE SEQUENCE</scope>
    <source>
        <strain evidence="2">K2</strain>
    </source>
</reference>
<comment type="caution">
    <text evidence="2">The sequence shown here is derived from an EMBL/GenBank/DDBJ whole genome shotgun (WGS) entry which is preliminary data.</text>
</comment>
<proteinExistence type="predicted"/>
<dbReference type="EMBL" id="JARQWQ010000009">
    <property type="protein sequence ID" value="KAK2569688.1"/>
    <property type="molecule type" value="Genomic_DNA"/>
</dbReference>
<sequence length="171" mass="19634">MAELVPDSEETDEVSEAQGSPLRQRKNRKGKGKGRLPNKSIFKQNGPSELESSFSSFINNTEVRRAFSRSLLQHFPRQFTCDFTFFFGNSKIIWGRRECQPSWWPQTIAFLDPNNAGKKEMRGDDLVVVMNAYGKHQMQEQQTQPQQQGATIESSSLFYYNQKTKTEANVT</sequence>
<reference evidence="2" key="2">
    <citation type="journal article" date="2023" name="Science">
        <title>Genomic signatures of disease resistance in endangered staghorn corals.</title>
        <authorList>
            <person name="Vollmer S.V."/>
            <person name="Selwyn J.D."/>
            <person name="Despard B.A."/>
            <person name="Roesel C.L."/>
        </authorList>
    </citation>
    <scope>NUCLEOTIDE SEQUENCE</scope>
    <source>
        <tissue evidence="2">Whole Organism</tissue>
    </source>
</reference>
<feature type="region of interest" description="Disordered" evidence="1">
    <location>
        <begin position="1"/>
        <end position="49"/>
    </location>
</feature>
<dbReference type="AlphaFoldDB" id="A0AAD9VCP3"/>
<evidence type="ECO:0000313" key="3">
    <source>
        <dbReference type="Proteomes" id="UP001249851"/>
    </source>
</evidence>
<evidence type="ECO:0000256" key="1">
    <source>
        <dbReference type="SAM" id="MobiDB-lite"/>
    </source>
</evidence>
<protein>
    <submittedName>
        <fullName evidence="2">Uncharacterized protein</fullName>
    </submittedName>
</protein>
<keyword evidence="3" id="KW-1185">Reference proteome</keyword>
<evidence type="ECO:0000313" key="2">
    <source>
        <dbReference type="EMBL" id="KAK2569688.1"/>
    </source>
</evidence>
<accession>A0AAD9VCP3</accession>
<feature type="compositionally biased region" description="Acidic residues" evidence="1">
    <location>
        <begin position="1"/>
        <end position="15"/>
    </location>
</feature>